<keyword evidence="15" id="KW-1207">Sterol metabolism</keyword>
<dbReference type="PANTHER" id="PTHR13101">
    <property type="entry name" value="PHOSPHOMEVALONATE KINASE"/>
    <property type="match status" value="1"/>
</dbReference>
<evidence type="ECO:0000256" key="17">
    <source>
        <dbReference type="ARBA" id="ARBA00034549"/>
    </source>
</evidence>
<evidence type="ECO:0000256" key="5">
    <source>
        <dbReference type="ARBA" id="ARBA00022516"/>
    </source>
</evidence>
<evidence type="ECO:0000256" key="12">
    <source>
        <dbReference type="ARBA" id="ARBA00022955"/>
    </source>
</evidence>
<dbReference type="EC" id="2.7.4.2" evidence="3"/>
<evidence type="ECO:0000256" key="9">
    <source>
        <dbReference type="ARBA" id="ARBA00022777"/>
    </source>
</evidence>
<evidence type="ECO:0000256" key="13">
    <source>
        <dbReference type="ARBA" id="ARBA00023011"/>
    </source>
</evidence>
<dbReference type="PIRSF" id="PIRSF036639">
    <property type="entry name" value="PMK_anim"/>
    <property type="match status" value="1"/>
</dbReference>
<dbReference type="Gene3D" id="3.40.50.300">
    <property type="entry name" value="P-loop containing nucleotide triphosphate hydrolases"/>
    <property type="match status" value="1"/>
</dbReference>
<dbReference type="InterPro" id="IPR005919">
    <property type="entry name" value="Pmev_kin_anim"/>
</dbReference>
<evidence type="ECO:0000256" key="11">
    <source>
        <dbReference type="ARBA" id="ARBA00022840"/>
    </source>
</evidence>
<protein>
    <recommendedName>
        <fullName evidence="17">Phosphomevalonate kinase</fullName>
        <ecNumber evidence="3">2.7.4.2</ecNumber>
    </recommendedName>
</protein>
<accession>A0ABQ9G1F7</accession>
<evidence type="ECO:0000256" key="6">
    <source>
        <dbReference type="ARBA" id="ARBA00022548"/>
    </source>
</evidence>
<comment type="subcellular location">
    <subcellularLocation>
        <location evidence="1">Cytoplasm</location>
        <location evidence="1">Cytosol</location>
    </subcellularLocation>
</comment>
<name>A0ABQ9G1F7_TEGGR</name>
<comment type="pathway">
    <text evidence="2">Isoprenoid biosynthesis; isopentenyl diphosphate biosynthesis via mevalonate pathway; isopentenyl diphosphate from (R)-mevalonate: step 2/3.</text>
</comment>
<evidence type="ECO:0000256" key="16">
    <source>
        <dbReference type="ARBA" id="ARBA00023221"/>
    </source>
</evidence>
<sequence length="200" mass="23448">MDYHSKLFGKRKSGKDFVADLLQKKLGHEKCVILRLSGPLKKQYAKERGLDFTRLLDSTEYKETFRKDMILWGEEKRNKDPATYVEEADKKLVWIISDARRPSDLLYFKNNYKDRCLCVRISCSDEVRNQRGFVFTKGVDDAESECALDHVKDWNFVINNDNNQLILDEMLNEIVKIVNEKTTKTDNSDSNSLQFEKSYL</sequence>
<dbReference type="PANTHER" id="PTHR13101:SF1">
    <property type="entry name" value="PHOSPHOMEVALONATE KINASE"/>
    <property type="match status" value="1"/>
</dbReference>
<evidence type="ECO:0000256" key="14">
    <source>
        <dbReference type="ARBA" id="ARBA00023098"/>
    </source>
</evidence>
<keyword evidence="10" id="KW-0152">Cholesterol biosynthesis</keyword>
<keyword evidence="7" id="KW-0808">Transferase</keyword>
<keyword evidence="13" id="KW-0756">Sterol biosynthesis</keyword>
<organism evidence="18 19">
    <name type="scientific">Tegillarca granosa</name>
    <name type="common">Malaysian cockle</name>
    <name type="synonym">Anadara granosa</name>
    <dbReference type="NCBI Taxonomy" id="220873"/>
    <lineage>
        <taxon>Eukaryota</taxon>
        <taxon>Metazoa</taxon>
        <taxon>Spiralia</taxon>
        <taxon>Lophotrochozoa</taxon>
        <taxon>Mollusca</taxon>
        <taxon>Bivalvia</taxon>
        <taxon>Autobranchia</taxon>
        <taxon>Pteriomorphia</taxon>
        <taxon>Arcoida</taxon>
        <taxon>Arcoidea</taxon>
        <taxon>Arcidae</taxon>
        <taxon>Tegillarca</taxon>
    </lineage>
</organism>
<evidence type="ECO:0000256" key="2">
    <source>
        <dbReference type="ARBA" id="ARBA00005017"/>
    </source>
</evidence>
<keyword evidence="19" id="KW-1185">Reference proteome</keyword>
<dbReference type="Proteomes" id="UP001217089">
    <property type="component" value="Unassembled WGS sequence"/>
</dbReference>
<keyword evidence="9" id="KW-0418">Kinase</keyword>
<dbReference type="SUPFAM" id="SSF52540">
    <property type="entry name" value="P-loop containing nucleoside triphosphate hydrolases"/>
    <property type="match status" value="1"/>
</dbReference>
<keyword evidence="5" id="KW-0444">Lipid biosynthesis</keyword>
<proteinExistence type="predicted"/>
<dbReference type="EMBL" id="JARBDR010000018">
    <property type="protein sequence ID" value="KAJ8321808.1"/>
    <property type="molecule type" value="Genomic_DNA"/>
</dbReference>
<reference evidence="18 19" key="1">
    <citation type="submission" date="2022-12" db="EMBL/GenBank/DDBJ databases">
        <title>Chromosome-level genome of Tegillarca granosa.</title>
        <authorList>
            <person name="Kim J."/>
        </authorList>
    </citation>
    <scope>NUCLEOTIDE SEQUENCE [LARGE SCALE GENOMIC DNA]</scope>
    <source>
        <strain evidence="18">Teg-2019</strain>
        <tissue evidence="18">Adductor muscle</tissue>
    </source>
</reference>
<evidence type="ECO:0000313" key="19">
    <source>
        <dbReference type="Proteomes" id="UP001217089"/>
    </source>
</evidence>
<keyword evidence="6" id="KW-0153">Cholesterol metabolism</keyword>
<evidence type="ECO:0000256" key="7">
    <source>
        <dbReference type="ARBA" id="ARBA00022679"/>
    </source>
</evidence>
<evidence type="ECO:0000256" key="3">
    <source>
        <dbReference type="ARBA" id="ARBA00012958"/>
    </source>
</evidence>
<gene>
    <name evidence="18" type="ORF">KUTeg_000279</name>
</gene>
<evidence type="ECO:0000256" key="1">
    <source>
        <dbReference type="ARBA" id="ARBA00004514"/>
    </source>
</evidence>
<keyword evidence="12" id="KW-0752">Steroid biosynthesis</keyword>
<evidence type="ECO:0000256" key="8">
    <source>
        <dbReference type="ARBA" id="ARBA00022741"/>
    </source>
</evidence>
<keyword evidence="11" id="KW-0067">ATP-binding</keyword>
<evidence type="ECO:0000313" key="18">
    <source>
        <dbReference type="EMBL" id="KAJ8321808.1"/>
    </source>
</evidence>
<keyword evidence="4" id="KW-0963">Cytoplasm</keyword>
<dbReference type="Pfam" id="PF04275">
    <property type="entry name" value="P-mevalo_kinase"/>
    <property type="match status" value="1"/>
</dbReference>
<evidence type="ECO:0000256" key="15">
    <source>
        <dbReference type="ARBA" id="ARBA00023166"/>
    </source>
</evidence>
<evidence type="ECO:0000256" key="10">
    <source>
        <dbReference type="ARBA" id="ARBA00022778"/>
    </source>
</evidence>
<dbReference type="InterPro" id="IPR027417">
    <property type="entry name" value="P-loop_NTPase"/>
</dbReference>
<keyword evidence="8" id="KW-0547">Nucleotide-binding</keyword>
<evidence type="ECO:0000256" key="4">
    <source>
        <dbReference type="ARBA" id="ARBA00022490"/>
    </source>
</evidence>
<keyword evidence="14" id="KW-0443">Lipid metabolism</keyword>
<keyword evidence="16" id="KW-0753">Steroid metabolism</keyword>
<comment type="caution">
    <text evidence="18">The sequence shown here is derived from an EMBL/GenBank/DDBJ whole genome shotgun (WGS) entry which is preliminary data.</text>
</comment>